<evidence type="ECO:0000313" key="2">
    <source>
        <dbReference type="EMBL" id="KAE9396916.1"/>
    </source>
</evidence>
<keyword evidence="1" id="KW-0812">Transmembrane</keyword>
<dbReference type="EMBL" id="ML769506">
    <property type="protein sequence ID" value="KAE9396916.1"/>
    <property type="molecule type" value="Genomic_DNA"/>
</dbReference>
<feature type="transmembrane region" description="Helical" evidence="1">
    <location>
        <begin position="217"/>
        <end position="238"/>
    </location>
</feature>
<keyword evidence="1" id="KW-0472">Membrane</keyword>
<evidence type="ECO:0000313" key="3">
    <source>
        <dbReference type="Proteomes" id="UP000799118"/>
    </source>
</evidence>
<feature type="transmembrane region" description="Helical" evidence="1">
    <location>
        <begin position="258"/>
        <end position="278"/>
    </location>
</feature>
<feature type="transmembrane region" description="Helical" evidence="1">
    <location>
        <begin position="127"/>
        <end position="149"/>
    </location>
</feature>
<feature type="transmembrane region" description="Helical" evidence="1">
    <location>
        <begin position="298"/>
        <end position="323"/>
    </location>
</feature>
<keyword evidence="1" id="KW-1133">Transmembrane helix</keyword>
<accession>A0A6A4HG84</accession>
<keyword evidence="3" id="KW-1185">Reference proteome</keyword>
<organism evidence="2 3">
    <name type="scientific">Gymnopus androsaceus JB14</name>
    <dbReference type="NCBI Taxonomy" id="1447944"/>
    <lineage>
        <taxon>Eukaryota</taxon>
        <taxon>Fungi</taxon>
        <taxon>Dikarya</taxon>
        <taxon>Basidiomycota</taxon>
        <taxon>Agaricomycotina</taxon>
        <taxon>Agaricomycetes</taxon>
        <taxon>Agaricomycetidae</taxon>
        <taxon>Agaricales</taxon>
        <taxon>Marasmiineae</taxon>
        <taxon>Omphalotaceae</taxon>
        <taxon>Gymnopus</taxon>
    </lineage>
</organism>
<feature type="transmembrane region" description="Helical" evidence="1">
    <location>
        <begin position="62"/>
        <end position="78"/>
    </location>
</feature>
<feature type="transmembrane region" description="Helical" evidence="1">
    <location>
        <begin position="185"/>
        <end position="205"/>
    </location>
</feature>
<sequence>MSFPSAPSPEFKSPSQPETPILPQQISTNYKETIQEHAVLVFALVLPFLSMSLPYIGSLSTGVVFQVVAAALFGIHFRSPDTPRLPERRAIAYSGIYVIGGVVMVNSSLDDSDAANVVASGEVSSHFFINLGSKVFMIVAMTAFGVYFLNVWSTKRPWPFSFSRPSDCPSAASSSSDRTICNWKMLLTAISDFASGLVIGILMPFTTISTLSLDGSFLDGSLLIGFLFQVLAVALFGISFRKSEIPHVREDEAATLSALYFVGGIVMLVAMVVSILKAPNGNANAMLGDADVGWLSQAVLTLVLVFVNGLVPAVLLTFGIYLLNVWNTEQIWPFPCPLTPSHVCRFYLTHVSEQTRAFFREHLNPVRGTMPTELPEPEFKHAFV</sequence>
<dbReference type="Proteomes" id="UP000799118">
    <property type="component" value="Unassembled WGS sequence"/>
</dbReference>
<name>A0A6A4HG84_9AGAR</name>
<protein>
    <submittedName>
        <fullName evidence="2">Uncharacterized protein</fullName>
    </submittedName>
</protein>
<feature type="transmembrane region" description="Helical" evidence="1">
    <location>
        <begin position="90"/>
        <end position="107"/>
    </location>
</feature>
<gene>
    <name evidence="2" type="ORF">BT96DRAFT_1021106</name>
</gene>
<proteinExistence type="predicted"/>
<dbReference type="AlphaFoldDB" id="A0A6A4HG84"/>
<reference evidence="2" key="1">
    <citation type="journal article" date="2019" name="Environ. Microbiol.">
        <title>Fungal ecological strategies reflected in gene transcription - a case study of two litter decomposers.</title>
        <authorList>
            <person name="Barbi F."/>
            <person name="Kohler A."/>
            <person name="Barry K."/>
            <person name="Baskaran P."/>
            <person name="Daum C."/>
            <person name="Fauchery L."/>
            <person name="Ihrmark K."/>
            <person name="Kuo A."/>
            <person name="LaButti K."/>
            <person name="Lipzen A."/>
            <person name="Morin E."/>
            <person name="Grigoriev I.V."/>
            <person name="Henrissat B."/>
            <person name="Lindahl B."/>
            <person name="Martin F."/>
        </authorList>
    </citation>
    <scope>NUCLEOTIDE SEQUENCE</scope>
    <source>
        <strain evidence="2">JB14</strain>
    </source>
</reference>
<evidence type="ECO:0000256" key="1">
    <source>
        <dbReference type="SAM" id="Phobius"/>
    </source>
</evidence>